<evidence type="ECO:0000256" key="1">
    <source>
        <dbReference type="ARBA" id="ARBA00023002"/>
    </source>
</evidence>
<dbReference type="PRINTS" id="PR00080">
    <property type="entry name" value="SDRFAMILY"/>
</dbReference>
<dbReference type="AlphaFoldDB" id="A0A6J1P0S6"/>
<dbReference type="InterPro" id="IPR020904">
    <property type="entry name" value="Sc_DH/Rdtase_CS"/>
</dbReference>
<dbReference type="OrthoDB" id="47007at2759"/>
<dbReference type="InterPro" id="IPR002347">
    <property type="entry name" value="SDR_fam"/>
</dbReference>
<gene>
    <name evidence="3" type="primary">LOC112055032</name>
</gene>
<sequence length="270" mass="28685">MSLINKVVIITGAASGIGEGIATHFAKLSARLALIDIDVDKLRKVAEQCENLSKAKVLGVPADVSKDGDVKRAISDIKHEYGKIDVVINCAGIAGYNRNILDADLLSEFDKVISVNLRAMVAVTHYAAPALIESKGCIVNIASVMARMSCKSAISYNISKAGVAHFTRNAALDFADKGVRVNSISPGPVETNLLINSGSNQVENAKTWETLAKTTPLQRNVHVMEIAAMAAYLASDQAKGITGSDFIIDCGFILSGTVNATFLRNDGHQK</sequence>
<evidence type="ECO:0000313" key="2">
    <source>
        <dbReference type="Proteomes" id="UP001652582"/>
    </source>
</evidence>
<keyword evidence="2" id="KW-1185">Reference proteome</keyword>
<dbReference type="GO" id="GO:0016491">
    <property type="term" value="F:oxidoreductase activity"/>
    <property type="evidence" value="ECO:0007669"/>
    <property type="project" value="UniProtKB-KW"/>
</dbReference>
<keyword evidence="1" id="KW-0560">Oxidoreductase</keyword>
<dbReference type="InterPro" id="IPR036291">
    <property type="entry name" value="NAD(P)-bd_dom_sf"/>
</dbReference>
<proteinExistence type="predicted"/>
<accession>A0A6J1P0S6</accession>
<name>A0A6J1P0S6_BICAN</name>
<dbReference type="SUPFAM" id="SSF51735">
    <property type="entry name" value="NAD(P)-binding Rossmann-fold domains"/>
    <property type="match status" value="1"/>
</dbReference>
<dbReference type="PROSITE" id="PS00061">
    <property type="entry name" value="ADH_SHORT"/>
    <property type="match status" value="1"/>
</dbReference>
<dbReference type="PANTHER" id="PTHR43975">
    <property type="entry name" value="ZGC:101858"/>
    <property type="match status" value="1"/>
</dbReference>
<dbReference type="GeneID" id="112055032"/>
<evidence type="ECO:0000313" key="3">
    <source>
        <dbReference type="RefSeq" id="XP_023950778.2"/>
    </source>
</evidence>
<organism evidence="2 3">
    <name type="scientific">Bicyclus anynana</name>
    <name type="common">Squinting bush brown butterfly</name>
    <dbReference type="NCBI Taxonomy" id="110368"/>
    <lineage>
        <taxon>Eukaryota</taxon>
        <taxon>Metazoa</taxon>
        <taxon>Ecdysozoa</taxon>
        <taxon>Arthropoda</taxon>
        <taxon>Hexapoda</taxon>
        <taxon>Insecta</taxon>
        <taxon>Pterygota</taxon>
        <taxon>Neoptera</taxon>
        <taxon>Endopterygota</taxon>
        <taxon>Lepidoptera</taxon>
        <taxon>Glossata</taxon>
        <taxon>Ditrysia</taxon>
        <taxon>Papilionoidea</taxon>
        <taxon>Nymphalidae</taxon>
        <taxon>Satyrinae</taxon>
        <taxon>Satyrini</taxon>
        <taxon>Mycalesina</taxon>
        <taxon>Bicyclus</taxon>
    </lineage>
</organism>
<dbReference type="Proteomes" id="UP001652582">
    <property type="component" value="Chromosome 18"/>
</dbReference>
<dbReference type="Gene3D" id="3.40.50.720">
    <property type="entry name" value="NAD(P)-binding Rossmann-like Domain"/>
    <property type="match status" value="1"/>
</dbReference>
<reference evidence="3" key="1">
    <citation type="submission" date="2025-08" db="UniProtKB">
        <authorList>
            <consortium name="RefSeq"/>
        </authorList>
    </citation>
    <scope>IDENTIFICATION</scope>
</reference>
<dbReference type="PRINTS" id="PR00081">
    <property type="entry name" value="GDHRDH"/>
</dbReference>
<dbReference type="KEGG" id="bany:112055032"/>
<protein>
    <submittedName>
        <fullName evidence="3">Uncharacterized oxidoreductase YxbG-like</fullName>
    </submittedName>
</protein>
<dbReference type="PANTHER" id="PTHR43975:SF2">
    <property type="entry name" value="EG:BACR7A4.14 PROTEIN-RELATED"/>
    <property type="match status" value="1"/>
</dbReference>
<dbReference type="Pfam" id="PF13561">
    <property type="entry name" value="adh_short_C2"/>
    <property type="match status" value="1"/>
</dbReference>
<dbReference type="RefSeq" id="XP_023950778.2">
    <property type="nucleotide sequence ID" value="XM_024095010.2"/>
</dbReference>